<accession>A0ABQ6FHE1</accession>
<protein>
    <recommendedName>
        <fullName evidence="2">Methyltransferase domain-containing protein</fullName>
    </recommendedName>
</protein>
<dbReference type="EMBL" id="BSRI01000001">
    <property type="protein sequence ID" value="GLV53439.1"/>
    <property type="molecule type" value="Genomic_DNA"/>
</dbReference>
<sequence>MTLLDAAFAHPQGLAGRLGAMIMAYMTRQRNLWTTSLLDLRPNDHILEVGFGPGALIREMAARVPEGFVAGVDASSLMVKQATRRNKKAIQSKHVALKEGSALTLPFEDNQFDVALSANSIQIWPDQLTGVKEMYRVLKRGGRVALILQPVWAKTDQEVKDIGAGLLSTLKHAGFQQTRLEFKSMKPVSTVCALGIK</sequence>
<dbReference type="PANTHER" id="PTHR44068:SF1">
    <property type="entry name" value="HYPOTHETICAL LOC100005854"/>
    <property type="match status" value="1"/>
</dbReference>
<evidence type="ECO:0000259" key="2">
    <source>
        <dbReference type="Pfam" id="PF13649"/>
    </source>
</evidence>
<gene>
    <name evidence="3" type="ORF">KDH_02930</name>
</gene>
<comment type="caution">
    <text evidence="3">The sequence shown here is derived from an EMBL/GenBank/DDBJ whole genome shotgun (WGS) entry which is preliminary data.</text>
</comment>
<reference evidence="3 4" key="1">
    <citation type="submission" date="2023-02" db="EMBL/GenBank/DDBJ databases">
        <title>Dictyobacter halimunensis sp. nov., a new member of the class Ktedonobacteria from forest soil in a geothermal area.</title>
        <authorList>
            <person name="Rachmania M.K."/>
            <person name="Ningsih F."/>
            <person name="Sakai Y."/>
            <person name="Yabe S."/>
            <person name="Yokota A."/>
            <person name="Sjamsuridzal W."/>
        </authorList>
    </citation>
    <scope>NUCLEOTIDE SEQUENCE [LARGE SCALE GENOMIC DNA]</scope>
    <source>
        <strain evidence="3 4">S3.2.2.5</strain>
    </source>
</reference>
<dbReference type="CDD" id="cd02440">
    <property type="entry name" value="AdoMet_MTases"/>
    <property type="match status" value="1"/>
</dbReference>
<dbReference type="InterPro" id="IPR041698">
    <property type="entry name" value="Methyltransf_25"/>
</dbReference>
<dbReference type="RefSeq" id="WP_338247056.1">
    <property type="nucleotide sequence ID" value="NZ_BSRI01000001.1"/>
</dbReference>
<evidence type="ECO:0000313" key="4">
    <source>
        <dbReference type="Proteomes" id="UP001344906"/>
    </source>
</evidence>
<dbReference type="InterPro" id="IPR050447">
    <property type="entry name" value="Erg6_SMT_methyltransf"/>
</dbReference>
<proteinExistence type="predicted"/>
<dbReference type="Proteomes" id="UP001344906">
    <property type="component" value="Unassembled WGS sequence"/>
</dbReference>
<keyword evidence="1" id="KW-0808">Transferase</keyword>
<dbReference type="SUPFAM" id="SSF53335">
    <property type="entry name" value="S-adenosyl-L-methionine-dependent methyltransferases"/>
    <property type="match status" value="1"/>
</dbReference>
<dbReference type="Pfam" id="PF13649">
    <property type="entry name" value="Methyltransf_25"/>
    <property type="match status" value="1"/>
</dbReference>
<feature type="domain" description="Methyltransferase" evidence="2">
    <location>
        <begin position="46"/>
        <end position="142"/>
    </location>
</feature>
<keyword evidence="4" id="KW-1185">Reference proteome</keyword>
<dbReference type="InterPro" id="IPR029063">
    <property type="entry name" value="SAM-dependent_MTases_sf"/>
</dbReference>
<dbReference type="Gene3D" id="3.40.50.150">
    <property type="entry name" value="Vaccinia Virus protein VP39"/>
    <property type="match status" value="1"/>
</dbReference>
<organism evidence="3 4">
    <name type="scientific">Dictyobacter halimunensis</name>
    <dbReference type="NCBI Taxonomy" id="3026934"/>
    <lineage>
        <taxon>Bacteria</taxon>
        <taxon>Bacillati</taxon>
        <taxon>Chloroflexota</taxon>
        <taxon>Ktedonobacteria</taxon>
        <taxon>Ktedonobacterales</taxon>
        <taxon>Dictyobacteraceae</taxon>
        <taxon>Dictyobacter</taxon>
    </lineage>
</organism>
<evidence type="ECO:0000313" key="3">
    <source>
        <dbReference type="EMBL" id="GLV53439.1"/>
    </source>
</evidence>
<dbReference type="PANTHER" id="PTHR44068">
    <property type="entry name" value="ZGC:194242"/>
    <property type="match status" value="1"/>
</dbReference>
<evidence type="ECO:0000256" key="1">
    <source>
        <dbReference type="ARBA" id="ARBA00022679"/>
    </source>
</evidence>
<name>A0ABQ6FHE1_9CHLR</name>